<organism evidence="1 2">
    <name type="scientific">Puccinia striiformis f. sp. tritici</name>
    <dbReference type="NCBI Taxonomy" id="168172"/>
    <lineage>
        <taxon>Eukaryota</taxon>
        <taxon>Fungi</taxon>
        <taxon>Dikarya</taxon>
        <taxon>Basidiomycota</taxon>
        <taxon>Pucciniomycotina</taxon>
        <taxon>Pucciniomycetes</taxon>
        <taxon>Pucciniales</taxon>
        <taxon>Pucciniaceae</taxon>
        <taxon>Puccinia</taxon>
    </lineage>
</organism>
<reference evidence="2" key="2">
    <citation type="journal article" date="2018" name="Mol. Plant Microbe Interact.">
        <title>Genome sequence resources for the wheat stripe rust pathogen (Puccinia striiformis f. sp. tritici) and the barley stripe rust pathogen (Puccinia striiformis f. sp. hordei).</title>
        <authorList>
            <person name="Xia C."/>
            <person name="Wang M."/>
            <person name="Yin C."/>
            <person name="Cornejo O.E."/>
            <person name="Hulbert S.H."/>
            <person name="Chen X."/>
        </authorList>
    </citation>
    <scope>NUCLEOTIDE SEQUENCE [LARGE SCALE GENOMIC DNA]</scope>
    <source>
        <strain evidence="2">93-210</strain>
    </source>
</reference>
<reference evidence="1 2" key="3">
    <citation type="journal article" date="2022" name="Microbiol. Spectr.">
        <title>Folding features and dynamics of 3D genome architecture in plant fungal pathogens.</title>
        <authorList>
            <person name="Xia C."/>
        </authorList>
    </citation>
    <scope>NUCLEOTIDE SEQUENCE [LARGE SCALE GENOMIC DNA]</scope>
    <source>
        <strain evidence="1 2">93-210</strain>
    </source>
</reference>
<keyword evidence="2" id="KW-1185">Reference proteome</keyword>
<comment type="caution">
    <text evidence="1">The sequence shown here is derived from an EMBL/GenBank/DDBJ whole genome shotgun (WGS) entry which is preliminary data.</text>
</comment>
<evidence type="ECO:0000313" key="1">
    <source>
        <dbReference type="EMBL" id="KAI7954106.1"/>
    </source>
</evidence>
<gene>
    <name evidence="1" type="ORF">MJO28_006653</name>
</gene>
<accession>A0ACC0EHN7</accession>
<dbReference type="EMBL" id="CM045870">
    <property type="protein sequence ID" value="KAI7954106.1"/>
    <property type="molecule type" value="Genomic_DNA"/>
</dbReference>
<name>A0ACC0EHN7_9BASI</name>
<sequence>MLAWKTSTSELLPRRLSSVSLTPARPSLGDWRKPYEQTSHHPKITPDNIITSKPVDGMFKVNKAASAARTPGCSEGSRSSN</sequence>
<proteinExistence type="predicted"/>
<dbReference type="Proteomes" id="UP001060170">
    <property type="component" value="Chromosome 6"/>
</dbReference>
<protein>
    <submittedName>
        <fullName evidence="1">Uncharacterized protein</fullName>
    </submittedName>
</protein>
<reference evidence="2" key="1">
    <citation type="journal article" date="2018" name="BMC Genomics">
        <title>Genomic insights into host adaptation between the wheat stripe rust pathogen (Puccinia striiformis f. sp. tritici) and the barley stripe rust pathogen (Puccinia striiformis f. sp. hordei).</title>
        <authorList>
            <person name="Xia C."/>
            <person name="Wang M."/>
            <person name="Yin C."/>
            <person name="Cornejo O.E."/>
            <person name="Hulbert S.H."/>
            <person name="Chen X."/>
        </authorList>
    </citation>
    <scope>NUCLEOTIDE SEQUENCE [LARGE SCALE GENOMIC DNA]</scope>
    <source>
        <strain evidence="2">93-210</strain>
    </source>
</reference>
<evidence type="ECO:0000313" key="2">
    <source>
        <dbReference type="Proteomes" id="UP001060170"/>
    </source>
</evidence>